<keyword evidence="5" id="KW-1185">Reference proteome</keyword>
<keyword evidence="3" id="KW-0732">Signal</keyword>
<comment type="caution">
    <text evidence="4">The sequence shown here is derived from an EMBL/GenBank/DDBJ whole genome shotgun (WGS) entry which is preliminary data.</text>
</comment>
<feature type="chain" id="PRO_5043517921" evidence="3">
    <location>
        <begin position="27"/>
        <end position="171"/>
    </location>
</feature>
<feature type="transmembrane region" description="Helical" evidence="2">
    <location>
        <begin position="115"/>
        <end position="137"/>
    </location>
</feature>
<dbReference type="AlphaFoldDB" id="A0AAV5V167"/>
<protein>
    <submittedName>
        <fullName evidence="4">Uncharacterized protein</fullName>
    </submittedName>
</protein>
<feature type="region of interest" description="Disordered" evidence="1">
    <location>
        <begin position="148"/>
        <end position="171"/>
    </location>
</feature>
<evidence type="ECO:0000256" key="1">
    <source>
        <dbReference type="SAM" id="MobiDB-lite"/>
    </source>
</evidence>
<evidence type="ECO:0000313" key="5">
    <source>
        <dbReference type="Proteomes" id="UP001432322"/>
    </source>
</evidence>
<evidence type="ECO:0000256" key="3">
    <source>
        <dbReference type="SAM" id="SignalP"/>
    </source>
</evidence>
<accession>A0AAV5V167</accession>
<evidence type="ECO:0000313" key="4">
    <source>
        <dbReference type="EMBL" id="GMT11694.1"/>
    </source>
</evidence>
<organism evidence="4 5">
    <name type="scientific">Pristionchus fissidentatus</name>
    <dbReference type="NCBI Taxonomy" id="1538716"/>
    <lineage>
        <taxon>Eukaryota</taxon>
        <taxon>Metazoa</taxon>
        <taxon>Ecdysozoa</taxon>
        <taxon>Nematoda</taxon>
        <taxon>Chromadorea</taxon>
        <taxon>Rhabditida</taxon>
        <taxon>Rhabditina</taxon>
        <taxon>Diplogasteromorpha</taxon>
        <taxon>Diplogasteroidea</taxon>
        <taxon>Neodiplogasteridae</taxon>
        <taxon>Pristionchus</taxon>
    </lineage>
</organism>
<keyword evidence="2" id="KW-1133">Transmembrane helix</keyword>
<gene>
    <name evidence="4" type="ORF">PFISCL1PPCAC_2991</name>
</gene>
<sequence length="171" mass="18671">GMKGSHAIVVLFASIVCLEILHRCYLAQLNNHDGNWSECLHDRCTFLTPLTDYILSQASSAIRLIAVGGAIVACIRADELLSPARVLLCFSLSFSTGHSSFQIMSGYFANCMWSLYFSLFIDALTLIGFSLMFVAVVENEELSITSSSKSLKSSKNDKAVYSSVPDKIPSV</sequence>
<evidence type="ECO:0000256" key="2">
    <source>
        <dbReference type="SAM" id="Phobius"/>
    </source>
</evidence>
<name>A0AAV5V167_9BILA</name>
<proteinExistence type="predicted"/>
<reference evidence="4" key="1">
    <citation type="submission" date="2023-10" db="EMBL/GenBank/DDBJ databases">
        <title>Genome assembly of Pristionchus species.</title>
        <authorList>
            <person name="Yoshida K."/>
            <person name="Sommer R.J."/>
        </authorList>
    </citation>
    <scope>NUCLEOTIDE SEQUENCE</scope>
    <source>
        <strain evidence="4">RS5133</strain>
    </source>
</reference>
<feature type="signal peptide" evidence="3">
    <location>
        <begin position="1"/>
        <end position="26"/>
    </location>
</feature>
<keyword evidence="2" id="KW-0472">Membrane</keyword>
<dbReference type="EMBL" id="BTSY01000001">
    <property type="protein sequence ID" value="GMT11694.1"/>
    <property type="molecule type" value="Genomic_DNA"/>
</dbReference>
<keyword evidence="2" id="KW-0812">Transmembrane</keyword>
<feature type="non-terminal residue" evidence="4">
    <location>
        <position position="1"/>
    </location>
</feature>
<dbReference type="Proteomes" id="UP001432322">
    <property type="component" value="Unassembled WGS sequence"/>
</dbReference>